<keyword evidence="5 8" id="KW-0949">S-adenosyl-L-methionine</keyword>
<evidence type="ECO:0000313" key="13">
    <source>
        <dbReference type="Proteomes" id="UP001163850"/>
    </source>
</evidence>
<evidence type="ECO:0000256" key="3">
    <source>
        <dbReference type="ARBA" id="ARBA00022603"/>
    </source>
</evidence>
<dbReference type="Pfam" id="PF00145">
    <property type="entry name" value="DNA_methylase"/>
    <property type="match status" value="2"/>
</dbReference>
<dbReference type="GO" id="GO:0044027">
    <property type="term" value="P:negative regulation of gene expression via chromosomal CpG island methylation"/>
    <property type="evidence" value="ECO:0007669"/>
    <property type="project" value="TreeGrafter"/>
</dbReference>
<sequence length="1245" mass="143019">MSRRKSALDVSFGDETQDTPDAPPVASSSSQVLHKPLKRKSKDNEYNGPKKAKLLPACYFRLPSDGDYLRESGSMRISGEDDDELGDTPKRIRNLWEFTIFDPLHQNQFISLSSLERPDGRDCKFEAFGKVTVFVENAEDEGQEADLTDPHTVQFVHLDSILSAALDYTKEHRPLYIETQHSWYILQMPSFNYRDFLREFYLPHRLAQMLVSSALAHPQLTHRQFIDEQLSKAPALLDQDMTEADLKSAVSLIRDVVREVCTENPDIQRVPAIKFYFSLGVQSGTAVVPRRRLTAKGPNERKINIDLAVLKPEYQTPTTVTPLVASLAQRYFRENLRVIGRRPHKDPEKKREQRNARELAHQELSRLIKHCYNRTKCKWDYERVDQIRRDSRYLKAITIDGVRYEIGDTLITPIGNDPTNHKPNARRKDEDEKFSLPLPTDQISMNQSFEDFFWFARIINIDIDRRAVHVQWFSHGNTTAMGEISHPQELFLEALCGPVAFESIVAKMKVHYFQADTKGRFSDTKDIPYGEYFCKSEYDPQSASFTTIRNEFLHIEAGKGDNCAVCRILQEEKEIQYPIGKKDAITYRGRDFHIFDYVLYQSFEDGPGNIGQVNAFVFPRETSGDPIEVDVRKLGRISSLKKIIPENEMIDERELFYTEERPVNHDRIHATSLIQVCHVLPTETRSEQIENWIMHGPEHFYVRYCFPSLDVQSWVSKKPIKRREITICKDCHQKRLKEVESLNEFVIYQQKHPLRALDVFGGSGAFSTALANGSSCFDVTHVIEIAPSAAQTYRQNYPQTAVHNVCVNEAVQYIVKKHHGVETEYDIPINRATGETEEFTVKPGDTDVLVAGFPCQPHSSQNLYKDANDVKTNLILPLLSLIDVLRQRIVFLENVSGFLYCPLMGTQKERYRVEGGVKQGALKLIIRVLVEMGYQVRFSLLQAAHYGVPQGRVRFFLIATLPGTPLPELPQPTHDFPLEGSAPHLRINLTNERTIEPIQTARGTALFPLVTVADAIGDLRQFDWKHPSPLNWTAEQRREAARRRVTIPTVPCRADLPWWGLAEDQYPYEHPARSRFQIEARKQPPPPNIQHYTRKLPLKTVERVVNIKLEPGSDFRGLPPHLSEFQFWNPSSSVAKSRGIKSLYKRLDPDRCFMTTITNVSPTAKQCAVIHPFCRRLLSVRELARSQGFPDHFLFHAIDDNIITVRLLHRCIGNAVPWQLSLALGQELKKALHEKWKMREQIVID</sequence>
<dbReference type="Gene3D" id="3.90.120.10">
    <property type="entry name" value="DNA Methylase, subunit A, domain 2"/>
    <property type="match status" value="2"/>
</dbReference>
<dbReference type="PROSITE" id="PS51679">
    <property type="entry name" value="SAM_MT_C5"/>
    <property type="match status" value="1"/>
</dbReference>
<evidence type="ECO:0000256" key="10">
    <source>
        <dbReference type="SAM" id="MobiDB-lite"/>
    </source>
</evidence>
<dbReference type="PANTHER" id="PTHR10629">
    <property type="entry name" value="CYTOSINE-SPECIFIC METHYLTRANSFERASE"/>
    <property type="match status" value="1"/>
</dbReference>
<organism evidence="12 13">
    <name type="scientific">Lentinula detonsa</name>
    <dbReference type="NCBI Taxonomy" id="2804962"/>
    <lineage>
        <taxon>Eukaryota</taxon>
        <taxon>Fungi</taxon>
        <taxon>Dikarya</taxon>
        <taxon>Basidiomycota</taxon>
        <taxon>Agaricomycotina</taxon>
        <taxon>Agaricomycetes</taxon>
        <taxon>Agaricomycetidae</taxon>
        <taxon>Agaricales</taxon>
        <taxon>Marasmiineae</taxon>
        <taxon>Omphalotaceae</taxon>
        <taxon>Lentinula</taxon>
    </lineage>
</organism>
<dbReference type="AlphaFoldDB" id="A0AA38Q7G4"/>
<accession>A0AA38Q7G4</accession>
<dbReference type="GO" id="GO:0005634">
    <property type="term" value="C:nucleus"/>
    <property type="evidence" value="ECO:0007669"/>
    <property type="project" value="UniProtKB-SubCell"/>
</dbReference>
<evidence type="ECO:0000256" key="2">
    <source>
        <dbReference type="ARBA" id="ARBA00011975"/>
    </source>
</evidence>
<protein>
    <recommendedName>
        <fullName evidence="2">DNA (cytosine-5-)-methyltransferase</fullName>
        <ecNumber evidence="2">2.1.1.37</ecNumber>
    </recommendedName>
</protein>
<keyword evidence="4 8" id="KW-0808">Transferase</keyword>
<dbReference type="Gene3D" id="3.40.50.150">
    <property type="entry name" value="Vaccinia Virus protein VP39"/>
    <property type="match status" value="1"/>
</dbReference>
<name>A0AA38Q7G4_9AGAR</name>
<feature type="active site" evidence="8">
    <location>
        <position position="855"/>
    </location>
</feature>
<dbReference type="NCBIfam" id="TIGR00675">
    <property type="entry name" value="dcm"/>
    <property type="match status" value="1"/>
</dbReference>
<reference evidence="12" key="1">
    <citation type="submission" date="2022-08" db="EMBL/GenBank/DDBJ databases">
        <authorList>
            <consortium name="DOE Joint Genome Institute"/>
            <person name="Min B."/>
            <person name="Riley R."/>
            <person name="Sierra-Patev S."/>
            <person name="Naranjo-Ortiz M."/>
            <person name="Looney B."/>
            <person name="Konkel Z."/>
            <person name="Slot J.C."/>
            <person name="Sakamoto Y."/>
            <person name="Steenwyk J.L."/>
            <person name="Rokas A."/>
            <person name="Carro J."/>
            <person name="Camarero S."/>
            <person name="Ferreira P."/>
            <person name="Molpeceres G."/>
            <person name="Ruiz-Duenas F.J."/>
            <person name="Serrano A."/>
            <person name="Henrissat B."/>
            <person name="Drula E."/>
            <person name="Hughes K.W."/>
            <person name="Mata J.L."/>
            <person name="Ishikawa N.K."/>
            <person name="Vargas-Isla R."/>
            <person name="Ushijima S."/>
            <person name="Smith C.A."/>
            <person name="Ahrendt S."/>
            <person name="Andreopoulos W."/>
            <person name="He G."/>
            <person name="Labutti K."/>
            <person name="Lipzen A."/>
            <person name="Ng V."/>
            <person name="Sandor L."/>
            <person name="Barry K."/>
            <person name="Martinez A.T."/>
            <person name="Xiao Y."/>
            <person name="Gibbons J.G."/>
            <person name="Terashima K."/>
            <person name="Hibbett D.S."/>
            <person name="Grigoriev I.V."/>
        </authorList>
    </citation>
    <scope>NUCLEOTIDE SEQUENCE</scope>
    <source>
        <strain evidence="12">TFB7829</strain>
    </source>
</reference>
<evidence type="ECO:0000256" key="7">
    <source>
        <dbReference type="ARBA" id="ARBA00023242"/>
    </source>
</evidence>
<dbReference type="InterPro" id="IPR050390">
    <property type="entry name" value="C5-Methyltransferase"/>
</dbReference>
<dbReference type="SUPFAM" id="SSF53335">
    <property type="entry name" value="S-adenosyl-L-methionine-dependent methyltransferases"/>
    <property type="match status" value="1"/>
</dbReference>
<dbReference type="GO" id="GO:0032259">
    <property type="term" value="P:methylation"/>
    <property type="evidence" value="ECO:0007669"/>
    <property type="project" value="UniProtKB-KW"/>
</dbReference>
<dbReference type="PROSITE" id="PS51038">
    <property type="entry name" value="BAH"/>
    <property type="match status" value="1"/>
</dbReference>
<keyword evidence="3 8" id="KW-0489">Methyltransferase</keyword>
<keyword evidence="6" id="KW-0238">DNA-binding</keyword>
<dbReference type="InterPro" id="IPR001025">
    <property type="entry name" value="BAH_dom"/>
</dbReference>
<evidence type="ECO:0000256" key="9">
    <source>
        <dbReference type="RuleBase" id="RU000416"/>
    </source>
</evidence>
<dbReference type="EC" id="2.1.1.37" evidence="2"/>
<dbReference type="InterPro" id="IPR043151">
    <property type="entry name" value="BAH_sf"/>
</dbReference>
<keyword evidence="7" id="KW-0539">Nucleus</keyword>
<gene>
    <name evidence="12" type="ORF">F5890DRAFT_1452659</name>
</gene>
<comment type="similarity">
    <text evidence="8 9">Belongs to the class I-like SAM-binding methyltransferase superfamily. C5-methyltransferase family.</text>
</comment>
<dbReference type="EMBL" id="MU801902">
    <property type="protein sequence ID" value="KAJ3989054.1"/>
    <property type="molecule type" value="Genomic_DNA"/>
</dbReference>
<feature type="region of interest" description="Disordered" evidence="10">
    <location>
        <begin position="1"/>
        <end position="49"/>
    </location>
</feature>
<dbReference type="GO" id="GO:0003886">
    <property type="term" value="F:DNA (cytosine-5-)-methyltransferase activity"/>
    <property type="evidence" value="ECO:0007669"/>
    <property type="project" value="UniProtKB-EC"/>
</dbReference>
<evidence type="ECO:0000313" key="12">
    <source>
        <dbReference type="EMBL" id="KAJ3989054.1"/>
    </source>
</evidence>
<dbReference type="Proteomes" id="UP001163850">
    <property type="component" value="Unassembled WGS sequence"/>
</dbReference>
<dbReference type="Gene3D" id="2.30.30.490">
    <property type="match status" value="2"/>
</dbReference>
<dbReference type="InterPro" id="IPR029063">
    <property type="entry name" value="SAM-dependent_MTases_sf"/>
</dbReference>
<evidence type="ECO:0000256" key="6">
    <source>
        <dbReference type="ARBA" id="ARBA00023125"/>
    </source>
</evidence>
<comment type="subcellular location">
    <subcellularLocation>
        <location evidence="1">Nucleus</location>
    </subcellularLocation>
</comment>
<dbReference type="GO" id="GO:0003677">
    <property type="term" value="F:DNA binding"/>
    <property type="evidence" value="ECO:0007669"/>
    <property type="project" value="UniProtKB-KW"/>
</dbReference>
<evidence type="ECO:0000256" key="5">
    <source>
        <dbReference type="ARBA" id="ARBA00022691"/>
    </source>
</evidence>
<dbReference type="PRINTS" id="PR00105">
    <property type="entry name" value="C5METTRFRASE"/>
</dbReference>
<dbReference type="PANTHER" id="PTHR10629:SF52">
    <property type="entry name" value="DNA (CYTOSINE-5)-METHYLTRANSFERASE 1"/>
    <property type="match status" value="1"/>
</dbReference>
<dbReference type="GO" id="GO:0003682">
    <property type="term" value="F:chromatin binding"/>
    <property type="evidence" value="ECO:0007669"/>
    <property type="project" value="InterPro"/>
</dbReference>
<evidence type="ECO:0000256" key="1">
    <source>
        <dbReference type="ARBA" id="ARBA00004123"/>
    </source>
</evidence>
<evidence type="ECO:0000256" key="4">
    <source>
        <dbReference type="ARBA" id="ARBA00022679"/>
    </source>
</evidence>
<feature type="domain" description="BAH" evidence="11">
    <location>
        <begin position="435"/>
        <end position="549"/>
    </location>
</feature>
<evidence type="ECO:0000256" key="8">
    <source>
        <dbReference type="PROSITE-ProRule" id="PRU01016"/>
    </source>
</evidence>
<comment type="caution">
    <text evidence="12">The sequence shown here is derived from an EMBL/GenBank/DDBJ whole genome shotgun (WGS) entry which is preliminary data.</text>
</comment>
<evidence type="ECO:0000259" key="11">
    <source>
        <dbReference type="PROSITE" id="PS51038"/>
    </source>
</evidence>
<dbReference type="InterPro" id="IPR001525">
    <property type="entry name" value="C5_MeTfrase"/>
</dbReference>
<proteinExistence type="inferred from homology"/>